<comment type="caution">
    <text evidence="1">The sequence shown here is derived from an EMBL/GenBank/DDBJ whole genome shotgun (WGS) entry which is preliminary data.</text>
</comment>
<keyword evidence="2" id="KW-1185">Reference proteome</keyword>
<dbReference type="AlphaFoldDB" id="A0A5N6LL42"/>
<reference evidence="1 2" key="1">
    <citation type="submission" date="2019-05" db="EMBL/GenBank/DDBJ databases">
        <title>Mikania micrantha, genome provides insights into the molecular mechanism of rapid growth.</title>
        <authorList>
            <person name="Liu B."/>
        </authorList>
    </citation>
    <scope>NUCLEOTIDE SEQUENCE [LARGE SCALE GENOMIC DNA]</scope>
    <source>
        <strain evidence="1">NLD-2019</strain>
        <tissue evidence="1">Leaf</tissue>
    </source>
</reference>
<gene>
    <name evidence="1" type="ORF">E3N88_39910</name>
</gene>
<evidence type="ECO:0000313" key="1">
    <source>
        <dbReference type="EMBL" id="KAD2392933.1"/>
    </source>
</evidence>
<name>A0A5N6LL42_9ASTR</name>
<accession>A0A5N6LL42</accession>
<evidence type="ECO:0000313" key="2">
    <source>
        <dbReference type="Proteomes" id="UP000326396"/>
    </source>
</evidence>
<dbReference type="Proteomes" id="UP000326396">
    <property type="component" value="Linkage Group LG9"/>
</dbReference>
<dbReference type="EMBL" id="SZYD01000019">
    <property type="protein sequence ID" value="KAD2392933.1"/>
    <property type="molecule type" value="Genomic_DNA"/>
</dbReference>
<sequence>MLLGSSTPSKSPLESLENSDQWLSLENRLEVSGTVVPKSARSPALSSSSPALACVGLALASSHGRAWVSSTMHGPTLPGCMVVQGLCTVVCGSALPCLALALPVLRLELGCTANATFSMIVRIWGFAQKLLKFHIRLDFLPSKVGVVEVKPLVIEQEKSLRWLISYLIKCGNSMMEVPVSEHHGTLIELIMTPQWWIARSAGNCPR</sequence>
<protein>
    <submittedName>
        <fullName evidence="1">Uncharacterized protein</fullName>
    </submittedName>
</protein>
<organism evidence="1 2">
    <name type="scientific">Mikania micrantha</name>
    <name type="common">bitter vine</name>
    <dbReference type="NCBI Taxonomy" id="192012"/>
    <lineage>
        <taxon>Eukaryota</taxon>
        <taxon>Viridiplantae</taxon>
        <taxon>Streptophyta</taxon>
        <taxon>Embryophyta</taxon>
        <taxon>Tracheophyta</taxon>
        <taxon>Spermatophyta</taxon>
        <taxon>Magnoliopsida</taxon>
        <taxon>eudicotyledons</taxon>
        <taxon>Gunneridae</taxon>
        <taxon>Pentapetalae</taxon>
        <taxon>asterids</taxon>
        <taxon>campanulids</taxon>
        <taxon>Asterales</taxon>
        <taxon>Asteraceae</taxon>
        <taxon>Asteroideae</taxon>
        <taxon>Heliantheae alliance</taxon>
        <taxon>Eupatorieae</taxon>
        <taxon>Mikania</taxon>
    </lineage>
</organism>
<proteinExistence type="predicted"/>